<evidence type="ECO:0000313" key="2">
    <source>
        <dbReference type="Proteomes" id="UP000002586"/>
    </source>
</evidence>
<protein>
    <submittedName>
        <fullName evidence="1">Uncharacterized protein</fullName>
    </submittedName>
</protein>
<name>A0L6P8_MAGMM</name>
<accession>A0L6P8</accession>
<dbReference type="eggNOG" id="ENOG5033E9R">
    <property type="taxonomic scope" value="Bacteria"/>
</dbReference>
<dbReference type="RefSeq" id="WP_011712798.1">
    <property type="nucleotide sequence ID" value="NC_008576.1"/>
</dbReference>
<dbReference type="EMBL" id="CP000471">
    <property type="protein sequence ID" value="ABK43641.1"/>
    <property type="molecule type" value="Genomic_DNA"/>
</dbReference>
<proteinExistence type="predicted"/>
<organism evidence="1 2">
    <name type="scientific">Magnetococcus marinus (strain ATCC BAA-1437 / JCM 17883 / MC-1)</name>
    <dbReference type="NCBI Taxonomy" id="156889"/>
    <lineage>
        <taxon>Bacteria</taxon>
        <taxon>Pseudomonadati</taxon>
        <taxon>Pseudomonadota</taxon>
        <taxon>Magnetococcia</taxon>
        <taxon>Magnetococcales</taxon>
        <taxon>Magnetococcaceae</taxon>
        <taxon>Magnetococcus</taxon>
    </lineage>
</organism>
<dbReference type="HOGENOM" id="CLU_171017_0_0_5"/>
<dbReference type="STRING" id="156889.Mmc1_1126"/>
<dbReference type="NCBIfam" id="NF047593">
    <property type="entry name" value="IS66_ISAeme5_TnpA"/>
    <property type="match status" value="1"/>
</dbReference>
<dbReference type="AlphaFoldDB" id="A0L6P8"/>
<evidence type="ECO:0000313" key="1">
    <source>
        <dbReference type="EMBL" id="ABK43641.1"/>
    </source>
</evidence>
<gene>
    <name evidence="1" type="ordered locus">Mmc1_1126</name>
</gene>
<reference evidence="2" key="1">
    <citation type="journal article" date="2009" name="Appl. Environ. Microbiol.">
        <title>Complete genome sequence of the chemolithoautotrophic marine magnetotactic coccus strain MC-1.</title>
        <authorList>
            <person name="Schubbe S."/>
            <person name="Williams T.J."/>
            <person name="Xie G."/>
            <person name="Kiss H.E."/>
            <person name="Brettin T.S."/>
            <person name="Martinez D."/>
            <person name="Ross C.A."/>
            <person name="Schuler D."/>
            <person name="Cox B.L."/>
            <person name="Nealson K.H."/>
            <person name="Bazylinski D.A."/>
        </authorList>
    </citation>
    <scope>NUCLEOTIDE SEQUENCE [LARGE SCALE GENOMIC DNA]</scope>
    <source>
        <strain evidence="2">ATCC BAA-1437 / JCM 17883 / MC-1</strain>
    </source>
</reference>
<dbReference type="KEGG" id="mgm:Mmc1_1126"/>
<sequence>MEDKSIEASVLSEKQRYWLDHLRSCRSEVGTIKEYAEVHKLSLPSLYFWKRKLTQMGFLEESGSGKRRFQRLELSSKSSAGVCRIQFPNGMTVEWSGNGGESLLSVLRSVAADVATLKRTVFYADLNHSISY</sequence>
<dbReference type="Proteomes" id="UP000002586">
    <property type="component" value="Chromosome"/>
</dbReference>
<reference evidence="1 2" key="2">
    <citation type="journal article" date="2012" name="Int. J. Syst. Evol. Microbiol.">
        <title>Magnetococcus marinus gen. nov., sp. nov., a marine, magnetotactic bacterium that represents a novel lineage (Magnetococcaceae fam. nov.; Magnetococcales ord. nov.) at the base of the Alphaproteobacteria.</title>
        <authorList>
            <person name="Bazylinski D.A."/>
            <person name="Williams T.J."/>
            <person name="Lefevre C.T."/>
            <person name="Berg R.J."/>
            <person name="Zhang C.L."/>
            <person name="Bowser S.S."/>
            <person name="Dean A.J."/>
            <person name="Beveridge T.J."/>
        </authorList>
    </citation>
    <scope>NUCLEOTIDE SEQUENCE [LARGE SCALE GENOMIC DNA]</scope>
    <source>
        <strain evidence="2">ATCC BAA-1437 / JCM 17883 / MC-1</strain>
    </source>
</reference>
<keyword evidence="2" id="KW-1185">Reference proteome</keyword>